<gene>
    <name evidence="7" type="ORF">C3Y92_09695</name>
</gene>
<evidence type="ECO:0000256" key="2">
    <source>
        <dbReference type="ARBA" id="ARBA00009765"/>
    </source>
</evidence>
<dbReference type="CDD" id="cd12827">
    <property type="entry name" value="EcCorA_ZntB-like_u2"/>
    <property type="match status" value="1"/>
</dbReference>
<dbReference type="InterPro" id="IPR047199">
    <property type="entry name" value="CorA-like"/>
</dbReference>
<dbReference type="InterPro" id="IPR002523">
    <property type="entry name" value="MgTranspt_CorA/ZnTranspt_ZntB"/>
</dbReference>
<evidence type="ECO:0000256" key="1">
    <source>
        <dbReference type="ARBA" id="ARBA00004141"/>
    </source>
</evidence>
<accession>A0A4P6HK14</accession>
<name>A0A4P6HK14_9BACT</name>
<dbReference type="GO" id="GO:0016020">
    <property type="term" value="C:membrane"/>
    <property type="evidence" value="ECO:0007669"/>
    <property type="project" value="UniProtKB-SubCell"/>
</dbReference>
<proteinExistence type="inferred from homology"/>
<dbReference type="PANTHER" id="PTHR47891:SF2">
    <property type="entry name" value="MAGNESIUM AND COBALT TRANSPORTER"/>
    <property type="match status" value="1"/>
</dbReference>
<dbReference type="KEGG" id="dcb:C3Y92_09695"/>
<evidence type="ECO:0000256" key="6">
    <source>
        <dbReference type="SAM" id="Phobius"/>
    </source>
</evidence>
<feature type="transmembrane region" description="Helical" evidence="6">
    <location>
        <begin position="286"/>
        <end position="306"/>
    </location>
</feature>
<keyword evidence="3 6" id="KW-0812">Transmembrane</keyword>
<dbReference type="RefSeq" id="WP_129352116.1">
    <property type="nucleotide sequence ID" value="NZ_CP026538.1"/>
</dbReference>
<keyword evidence="5 6" id="KW-0472">Membrane</keyword>
<dbReference type="Gene3D" id="1.20.58.340">
    <property type="entry name" value="Magnesium transport protein CorA, transmembrane region"/>
    <property type="match status" value="2"/>
</dbReference>
<dbReference type="GO" id="GO:0046873">
    <property type="term" value="F:metal ion transmembrane transporter activity"/>
    <property type="evidence" value="ECO:0007669"/>
    <property type="project" value="InterPro"/>
</dbReference>
<dbReference type="OrthoDB" id="9803416at2"/>
<comment type="subcellular location">
    <subcellularLocation>
        <location evidence="1">Membrane</location>
        <topology evidence="1">Multi-pass membrane protein</topology>
    </subcellularLocation>
</comment>
<dbReference type="PANTHER" id="PTHR47891">
    <property type="entry name" value="TRANSPORTER-RELATED"/>
    <property type="match status" value="1"/>
</dbReference>
<evidence type="ECO:0000313" key="8">
    <source>
        <dbReference type="Proteomes" id="UP000293296"/>
    </source>
</evidence>
<evidence type="ECO:0000256" key="5">
    <source>
        <dbReference type="ARBA" id="ARBA00023136"/>
    </source>
</evidence>
<dbReference type="EMBL" id="CP026538">
    <property type="protein sequence ID" value="QAZ67481.1"/>
    <property type="molecule type" value="Genomic_DNA"/>
</dbReference>
<dbReference type="AlphaFoldDB" id="A0A4P6HK14"/>
<sequence length="311" mass="35100">MMQCFIGEAGKPRIVEGVARGCWIHMVDPSEDEIQYIVRELGVPLDFLTDPLDVDERSRIEQEDGVLLLVLRVPVRHDETSGGVPFATVAQGVIVAGDHVVTVSKVENELTRHFVDGLAKQCTPERPGRFVIQLLQRNALQFLADLREINRLTNLIEQELHKSSRNEELIGLVNIEKSLVYFITSLQSNNLIMKTLLRRKIITLDEEERDLLEDALIENKQAISMTKIYTDILSGLMDAFASIVSNNLNVTMKFLTCFTIILMIPNILAGLYGMNVKLPLQDEPQAFAYIVLASLAFAFALSVVFVKKRWF</sequence>
<dbReference type="InterPro" id="IPR045861">
    <property type="entry name" value="CorA_cytoplasmic_dom"/>
</dbReference>
<dbReference type="Pfam" id="PF01544">
    <property type="entry name" value="CorA"/>
    <property type="match status" value="1"/>
</dbReference>
<dbReference type="Proteomes" id="UP000293296">
    <property type="component" value="Chromosome"/>
</dbReference>
<evidence type="ECO:0000256" key="4">
    <source>
        <dbReference type="ARBA" id="ARBA00022989"/>
    </source>
</evidence>
<evidence type="ECO:0000256" key="3">
    <source>
        <dbReference type="ARBA" id="ARBA00022692"/>
    </source>
</evidence>
<dbReference type="SUPFAM" id="SSF143865">
    <property type="entry name" value="CorA soluble domain-like"/>
    <property type="match status" value="1"/>
</dbReference>
<protein>
    <submittedName>
        <fullName evidence="7">Magnesium transporter CorA</fullName>
    </submittedName>
</protein>
<reference evidence="7 8" key="1">
    <citation type="submission" date="2018-02" db="EMBL/GenBank/DDBJ databases">
        <title>Genome sequence of Desulfovibrio carbinolicus DSM 3852.</title>
        <authorList>
            <person name="Wilbanks E."/>
            <person name="Skennerton C.T."/>
            <person name="Orphan V.J."/>
        </authorList>
    </citation>
    <scope>NUCLEOTIDE SEQUENCE [LARGE SCALE GENOMIC DNA]</scope>
    <source>
        <strain evidence="7 8">DSM 3852</strain>
    </source>
</reference>
<dbReference type="InterPro" id="IPR045863">
    <property type="entry name" value="CorA_TM1_TM2"/>
</dbReference>
<keyword evidence="4 6" id="KW-1133">Transmembrane helix</keyword>
<dbReference type="SUPFAM" id="SSF144083">
    <property type="entry name" value="Magnesium transport protein CorA, transmembrane region"/>
    <property type="match status" value="1"/>
</dbReference>
<feature type="transmembrane region" description="Helical" evidence="6">
    <location>
        <begin position="254"/>
        <end position="274"/>
    </location>
</feature>
<evidence type="ECO:0000313" key="7">
    <source>
        <dbReference type="EMBL" id="QAZ67481.1"/>
    </source>
</evidence>
<organism evidence="7 8">
    <name type="scientific">Solidesulfovibrio carbinolicus</name>
    <dbReference type="NCBI Taxonomy" id="296842"/>
    <lineage>
        <taxon>Bacteria</taxon>
        <taxon>Pseudomonadati</taxon>
        <taxon>Thermodesulfobacteriota</taxon>
        <taxon>Desulfovibrionia</taxon>
        <taxon>Desulfovibrionales</taxon>
        <taxon>Desulfovibrionaceae</taxon>
        <taxon>Solidesulfovibrio</taxon>
    </lineage>
</organism>
<comment type="similarity">
    <text evidence="2">Belongs to the CorA metal ion transporter (MIT) (TC 1.A.35) family.</text>
</comment>
<keyword evidence="8" id="KW-1185">Reference proteome</keyword>
<dbReference type="Gene3D" id="3.30.460.20">
    <property type="entry name" value="CorA soluble domain-like"/>
    <property type="match status" value="1"/>
</dbReference>